<sequence>MKNDIDQRLVLDAFETIHEHGKADDEGRRTLDGITGYTDFDGYTVFLEGHGVKMRLEFHNKYHLDYDNERQFENFMKALENISKGHYTPERETK</sequence>
<dbReference type="OrthoDB" id="5818611at2"/>
<reference evidence="2" key="1">
    <citation type="submission" date="2015-08" db="EMBL/GenBank/DDBJ databases">
        <authorList>
            <person name="Varghese N."/>
        </authorList>
    </citation>
    <scope>NUCLEOTIDE SEQUENCE [LARGE SCALE GENOMIC DNA]</scope>
    <source>
        <strain evidence="2">DSM 27808</strain>
    </source>
</reference>
<accession>A0A0K6H4R0</accession>
<evidence type="ECO:0000313" key="1">
    <source>
        <dbReference type="EMBL" id="CUA85978.1"/>
    </source>
</evidence>
<proteinExistence type="predicted"/>
<keyword evidence="2" id="KW-1185">Reference proteome</keyword>
<evidence type="ECO:0000313" key="2">
    <source>
        <dbReference type="Proteomes" id="UP000182598"/>
    </source>
</evidence>
<protein>
    <recommendedName>
        <fullName evidence="3">DUF3081 domain-containing protein</fullName>
    </recommendedName>
</protein>
<dbReference type="Pfam" id="PF11280">
    <property type="entry name" value="DUF3081"/>
    <property type="match status" value="1"/>
</dbReference>
<name>A0A0K6H4R0_9GAMM</name>
<gene>
    <name evidence="1" type="ORF">Ga0061064_1375</name>
</gene>
<dbReference type="RefSeq" id="WP_055439035.1">
    <property type="nucleotide sequence ID" value="NZ_CYHB01000003.1"/>
</dbReference>
<organism evidence="1 2">
    <name type="scientific">Pseudidiomarina woesei</name>
    <dbReference type="NCBI Taxonomy" id="1381080"/>
    <lineage>
        <taxon>Bacteria</taxon>
        <taxon>Pseudomonadati</taxon>
        <taxon>Pseudomonadota</taxon>
        <taxon>Gammaproteobacteria</taxon>
        <taxon>Alteromonadales</taxon>
        <taxon>Idiomarinaceae</taxon>
        <taxon>Pseudidiomarina</taxon>
    </lineage>
</organism>
<dbReference type="EMBL" id="CYHB01000003">
    <property type="protein sequence ID" value="CUA85978.1"/>
    <property type="molecule type" value="Genomic_DNA"/>
</dbReference>
<dbReference type="AlphaFoldDB" id="A0A0K6H4R0"/>
<dbReference type="Proteomes" id="UP000182598">
    <property type="component" value="Unassembled WGS sequence"/>
</dbReference>
<evidence type="ECO:0008006" key="3">
    <source>
        <dbReference type="Google" id="ProtNLM"/>
    </source>
</evidence>
<dbReference type="InterPro" id="IPR021432">
    <property type="entry name" value="DUF3081"/>
</dbReference>